<dbReference type="RefSeq" id="WP_066190141.1">
    <property type="nucleotide sequence ID" value="NZ_JARMMB010000011.1"/>
</dbReference>
<reference evidence="2 3" key="1">
    <citation type="journal article" date="2010" name="Int. J. Syst. Evol. Microbiol.">
        <title>Bacillus horneckiae sp. nov., isolated from a spacecraft-assembly clean room.</title>
        <authorList>
            <person name="Vaishampayan P."/>
            <person name="Probst A."/>
            <person name="Krishnamurthi S."/>
            <person name="Ghosh S."/>
            <person name="Osman S."/>
            <person name="McDowall A."/>
            <person name="Ruckmani A."/>
            <person name="Mayilraj S."/>
            <person name="Venkateswaran K."/>
        </authorList>
    </citation>
    <scope>NUCLEOTIDE SEQUENCE [LARGE SCALE GENOMIC DNA]</scope>
    <source>
        <strain evidence="3">1PO1SC</strain>
    </source>
</reference>
<evidence type="ECO:0000256" key="1">
    <source>
        <dbReference type="SAM" id="Phobius"/>
    </source>
</evidence>
<evidence type="ECO:0000313" key="2">
    <source>
        <dbReference type="EMBL" id="PKG27251.1"/>
    </source>
</evidence>
<name>A0A2N0ZCL0_9BACI</name>
<dbReference type="EMBL" id="PISD01000047">
    <property type="protein sequence ID" value="PKG27251.1"/>
    <property type="molecule type" value="Genomic_DNA"/>
</dbReference>
<feature type="transmembrane region" description="Helical" evidence="1">
    <location>
        <begin position="49"/>
        <end position="69"/>
    </location>
</feature>
<keyword evidence="1" id="KW-0472">Membrane</keyword>
<sequence>MNSLYGTVRLVSEDALYFFFGKLVFLYITIPLTLVWLIIGYIFGIGDDVVAAISGPAYFLIAFFGIGGYKSLYPVAIGLGSTRTQFLKVFYGVSILGVVLSILFLNVLQLILKTVFLQWDIDPYILHPGVFLVNEYHFFTYLWIDLMFGLFLVGVPFLLYCINFRLGMRKSIIVLMLLSFVAMFLYYGGYLNSSMEWFLGLDLDALGMTLITLLGLCGIGALLLTYPIMRNASLKPKSRKE</sequence>
<organism evidence="2 3">
    <name type="scientific">Cytobacillus horneckiae</name>
    <dbReference type="NCBI Taxonomy" id="549687"/>
    <lineage>
        <taxon>Bacteria</taxon>
        <taxon>Bacillati</taxon>
        <taxon>Bacillota</taxon>
        <taxon>Bacilli</taxon>
        <taxon>Bacillales</taxon>
        <taxon>Bacillaceae</taxon>
        <taxon>Cytobacillus</taxon>
    </lineage>
</organism>
<protein>
    <submittedName>
        <fullName evidence="2">Uncharacterized protein</fullName>
    </submittedName>
</protein>
<dbReference type="Proteomes" id="UP000233343">
    <property type="component" value="Unassembled WGS sequence"/>
</dbReference>
<feature type="transmembrane region" description="Helical" evidence="1">
    <location>
        <begin position="16"/>
        <end position="43"/>
    </location>
</feature>
<gene>
    <name evidence="2" type="ORF">CWS20_19850</name>
</gene>
<keyword evidence="3" id="KW-1185">Reference proteome</keyword>
<feature type="transmembrane region" description="Helical" evidence="1">
    <location>
        <begin position="172"/>
        <end position="190"/>
    </location>
</feature>
<evidence type="ECO:0000313" key="3">
    <source>
        <dbReference type="Proteomes" id="UP000233343"/>
    </source>
</evidence>
<dbReference type="AlphaFoldDB" id="A0A2N0ZCL0"/>
<feature type="transmembrane region" description="Helical" evidence="1">
    <location>
        <begin position="210"/>
        <end position="229"/>
    </location>
</feature>
<feature type="transmembrane region" description="Helical" evidence="1">
    <location>
        <begin position="89"/>
        <end position="112"/>
    </location>
</feature>
<keyword evidence="1" id="KW-0812">Transmembrane</keyword>
<feature type="transmembrane region" description="Helical" evidence="1">
    <location>
        <begin position="138"/>
        <end position="160"/>
    </location>
</feature>
<accession>A0A2N0ZCL0</accession>
<keyword evidence="1" id="KW-1133">Transmembrane helix</keyword>
<comment type="caution">
    <text evidence="2">The sequence shown here is derived from an EMBL/GenBank/DDBJ whole genome shotgun (WGS) entry which is preliminary data.</text>
</comment>
<proteinExistence type="predicted"/>